<sequence>MAENIKHGAPQHEFLGFDKQSLRHSLVNRLTYAVGKESLNASVRDWFHAVAFAARDRLIEHCMETQRRYYREDVKRVYYLSMEFLTGRMLANSLLNMGFFDNCRDVLLELGVDFDAVREIEEDAALGNGGLGRLAACFLDSLATLGIPSYGYGIRYEYGMFHQDIENGYQVERPDNWLRYGNPWEFPRPDLLYKVNFYGRVMHCKDDDGTYRYHWLDTTEVMAMAYDTPVPGFGNNTVNNMRLWSAKATRDFDLRYFNNGDYIKAVGDKSESESLSKVLYPDDTTLMGKELRLKQQYFFVTASLQDILFRFQKYHRDFDLLPDKAAIQLNDTHPSVSIPELMRLLMDIHHLDWDRAWGISVRIFSYTNHTLMPEALETWPLEMFERVLPRHMQIIYEINHRFLHDVMHRNPGDIELLRRISIIDEDMGKRVRMAHLAIVGSHKVNGVAEIHTDLMKSTTFADFEQIYPGKIINITNGITPRRWINQANPALSALITRHIGEGWKTGLEELERLAPLAENKAFKQAFMSVKQTNKAKLSAYIREHLKIEVNPDSLFDVQIKRIHEYKRQLLNLLHVVTRYNRIRAGKTEGLVPRTVIFSGKAAPGYAAAKLIIKLINDVADFVNNDPAMHGLLKVVFIPNYNVAIATDIIPATDLSEQISTAGTEASGTGNMKMALNGALTIGTMDGANVEIGAEVGWDNIFIFGLNIEEAAKLRRHGYIPRDHCHANDELRQALDMIGSGYFSPEEPERFRAIVDNLTQGGDRFLLLADYAAYVDCQLKVDALYNKPDEWARKAILNVAGMGKFSSDRSIGEYAEKIWRVEPLPKRQTIRQQAQLNMASEEPLAVAY</sequence>
<keyword evidence="8" id="KW-0119">Carbohydrate metabolism</keyword>
<proteinExistence type="inferred from homology"/>
<dbReference type="GO" id="GO:0030170">
    <property type="term" value="F:pyridoxal phosphate binding"/>
    <property type="evidence" value="ECO:0007669"/>
    <property type="project" value="InterPro"/>
</dbReference>
<dbReference type="InterPro" id="IPR011833">
    <property type="entry name" value="Glycg_phsphrylas"/>
</dbReference>
<dbReference type="PANTHER" id="PTHR11468:SF3">
    <property type="entry name" value="GLYCOGEN PHOSPHORYLASE, LIVER FORM"/>
    <property type="match status" value="1"/>
</dbReference>
<dbReference type="InterPro" id="IPR000811">
    <property type="entry name" value="Glyco_trans_35"/>
</dbReference>
<comment type="caution">
    <text evidence="9">The sequence shown here is derived from an EMBL/GenBank/DDBJ whole genome shotgun (WGS) entry which is preliminary data.</text>
</comment>
<dbReference type="AlphaFoldDB" id="A0A1J5RY91"/>
<dbReference type="EMBL" id="MLJW01000140">
    <property type="protein sequence ID" value="OIQ96935.1"/>
    <property type="molecule type" value="Genomic_DNA"/>
</dbReference>
<dbReference type="GO" id="GO:0005980">
    <property type="term" value="P:glycogen catabolic process"/>
    <property type="evidence" value="ECO:0007669"/>
    <property type="project" value="TreeGrafter"/>
</dbReference>
<keyword evidence="4" id="KW-0321">Glycogen metabolism</keyword>
<comment type="similarity">
    <text evidence="2">Belongs to the glycogen phosphorylase family.</text>
</comment>
<keyword evidence="6 9" id="KW-0808">Transferase</keyword>
<evidence type="ECO:0000256" key="5">
    <source>
        <dbReference type="ARBA" id="ARBA00022676"/>
    </source>
</evidence>
<dbReference type="EC" id="2.4.1.1" evidence="3"/>
<evidence type="ECO:0000256" key="7">
    <source>
        <dbReference type="ARBA" id="ARBA00022898"/>
    </source>
</evidence>
<comment type="cofactor">
    <cofactor evidence="1">
        <name>pyridoxal 5'-phosphate</name>
        <dbReference type="ChEBI" id="CHEBI:597326"/>
    </cofactor>
</comment>
<dbReference type="Gene3D" id="3.40.50.2000">
    <property type="entry name" value="Glycogen Phosphorylase B"/>
    <property type="match status" value="2"/>
</dbReference>
<dbReference type="PROSITE" id="PS00102">
    <property type="entry name" value="PHOSPHORYLASE"/>
    <property type="match status" value="1"/>
</dbReference>
<evidence type="ECO:0000313" key="9">
    <source>
        <dbReference type="EMBL" id="OIQ96935.1"/>
    </source>
</evidence>
<dbReference type="GO" id="GO:0008184">
    <property type="term" value="F:glycogen phosphorylase activity"/>
    <property type="evidence" value="ECO:0007669"/>
    <property type="project" value="InterPro"/>
</dbReference>
<dbReference type="InterPro" id="IPR035090">
    <property type="entry name" value="Pyridoxal_P_attach_site"/>
</dbReference>
<keyword evidence="5 9" id="KW-0328">Glycosyltransferase</keyword>
<dbReference type="GO" id="GO:0005737">
    <property type="term" value="C:cytoplasm"/>
    <property type="evidence" value="ECO:0007669"/>
    <property type="project" value="TreeGrafter"/>
</dbReference>
<reference evidence="9" key="1">
    <citation type="submission" date="2016-10" db="EMBL/GenBank/DDBJ databases">
        <title>Sequence of Gallionella enrichment culture.</title>
        <authorList>
            <person name="Poehlein A."/>
            <person name="Muehling M."/>
            <person name="Daniel R."/>
        </authorList>
    </citation>
    <scope>NUCLEOTIDE SEQUENCE</scope>
</reference>
<accession>A0A1J5RY91</accession>
<evidence type="ECO:0000256" key="8">
    <source>
        <dbReference type="ARBA" id="ARBA00023277"/>
    </source>
</evidence>
<evidence type="ECO:0000256" key="1">
    <source>
        <dbReference type="ARBA" id="ARBA00001933"/>
    </source>
</evidence>
<dbReference type="CDD" id="cd04300">
    <property type="entry name" value="GT35_Glycogen_Phosphorylase"/>
    <property type="match status" value="1"/>
</dbReference>
<protein>
    <recommendedName>
        <fullName evidence="3">glycogen phosphorylase</fullName>
        <ecNumber evidence="3">2.4.1.1</ecNumber>
    </recommendedName>
</protein>
<dbReference type="PANTHER" id="PTHR11468">
    <property type="entry name" value="GLYCOGEN PHOSPHORYLASE"/>
    <property type="match status" value="1"/>
</dbReference>
<dbReference type="Pfam" id="PF00343">
    <property type="entry name" value="Phosphorylase"/>
    <property type="match status" value="1"/>
</dbReference>
<dbReference type="NCBIfam" id="TIGR02093">
    <property type="entry name" value="P_ylase"/>
    <property type="match status" value="1"/>
</dbReference>
<evidence type="ECO:0000256" key="3">
    <source>
        <dbReference type="ARBA" id="ARBA00012591"/>
    </source>
</evidence>
<dbReference type="FunFam" id="3.40.50.2000:FF:000005">
    <property type="entry name" value="Alpha-1,4 glucan phosphorylase"/>
    <property type="match status" value="1"/>
</dbReference>
<dbReference type="SUPFAM" id="SSF53756">
    <property type="entry name" value="UDP-Glycosyltransferase/glycogen phosphorylase"/>
    <property type="match status" value="1"/>
</dbReference>
<evidence type="ECO:0000256" key="2">
    <source>
        <dbReference type="ARBA" id="ARBA00006047"/>
    </source>
</evidence>
<evidence type="ECO:0000256" key="6">
    <source>
        <dbReference type="ARBA" id="ARBA00022679"/>
    </source>
</evidence>
<dbReference type="PIRSF" id="PIRSF000460">
    <property type="entry name" value="Pprylas_GlgP"/>
    <property type="match status" value="1"/>
</dbReference>
<dbReference type="FunFam" id="3.40.50.2000:FF:000034">
    <property type="entry name" value="Alpha-1,4 glucan phosphorylase"/>
    <property type="match status" value="1"/>
</dbReference>
<gene>
    <name evidence="9" type="primary">malP_16</name>
    <name evidence="9" type="ORF">GALL_210010</name>
</gene>
<name>A0A1J5RY91_9ZZZZ</name>
<organism evidence="9">
    <name type="scientific">mine drainage metagenome</name>
    <dbReference type="NCBI Taxonomy" id="410659"/>
    <lineage>
        <taxon>unclassified sequences</taxon>
        <taxon>metagenomes</taxon>
        <taxon>ecological metagenomes</taxon>
    </lineage>
</organism>
<keyword evidence="7" id="KW-0663">Pyridoxal phosphate</keyword>
<evidence type="ECO:0000256" key="4">
    <source>
        <dbReference type="ARBA" id="ARBA00022600"/>
    </source>
</evidence>